<comment type="caution">
    <text evidence="1">The sequence shown here is derived from an EMBL/GenBank/DDBJ whole genome shotgun (WGS) entry which is preliminary data.</text>
</comment>
<keyword evidence="2" id="KW-1185">Reference proteome</keyword>
<sequence length="915" mass="102920">MTFEKARSAKLDTSPLWNRALERYKDELSENDAYNEVLSEPGSIQDVLDYAAGVEKCFPQSSSTLLSFKRFGPTLRFLDDFSAMMAIFFGADFKATTLIWGSIRLILSLASTAGDKLQNVLEMLEDLSFNLPEFRSYERNLQMTPALESCLVGLYTEIICFYARMIYFFRRNPHVALQRQAWSDFETDFRSTLRRITRMSTRVRNEADVSRMNMDKGRFKEVLDLVIDMKGTTLVQQATNATTAKHYIVPQDPDIRFSGREEALAEIHKILDDTNKDHDLRTFSLFGMGGVGKTQVALQYAKQVRSSYDVIIWIAAENAYSLGQTARDAGQALNLFTTEAENKDINGAMTRLRDWLRNTDSRWLLILDNADDIEIVQQIWPSSGAGSILLTSRDFASAFNPASAGYHVQPFDESTGAATLLRILGRDEQDAQERRLASEIVNILGGLPLAINQIASFIQQRKLQLKDFPALYDKNASKVDDKKSRLTRYEKTLGNVWELSLSKLSNDAAHLHGLIVFFSPDVIDEAMLIDGGSAVTDEDFAFLTDDMEFARERELFDLSEEINNFAIEFIENKSGLNYAAILFKNGLNKLYTSRINEAIECFKGGIAIRERLLGPDHPLVAWGYNNLGLCYTELGLHSDALTNLNAALEMRERNDVSCIGNSYINLASLHLKMGRLEEAERYLFSCPSLQNLTDDLLLSKDNPRFAGDMVLLSRIRHAQGRRDDALRLASKALVYRRRLLGNRFTTCDSMHDVAVLLMEDKTTYGTALSILQELVSITEGFIGMGGQGQLARAYYQLSVLYACLDDKTKSQTYRDKALALAKKLSPDTYEANSEEISFDKLCPWMLTPTTQSPGLIDEVKHALNNDVKRTPIANQRIERERSQGTSTTVTHTEPGLTGDGTDKAKRAIVSTMAQQ</sequence>
<gene>
    <name evidence="1" type="ORF">H2198_004323</name>
</gene>
<protein>
    <submittedName>
        <fullName evidence="1">Uncharacterized protein</fullName>
    </submittedName>
</protein>
<proteinExistence type="predicted"/>
<evidence type="ECO:0000313" key="1">
    <source>
        <dbReference type="EMBL" id="KAJ9657448.1"/>
    </source>
</evidence>
<dbReference type="EMBL" id="JAPDRQ010000064">
    <property type="protein sequence ID" value="KAJ9657448.1"/>
    <property type="molecule type" value="Genomic_DNA"/>
</dbReference>
<dbReference type="Proteomes" id="UP001172386">
    <property type="component" value="Unassembled WGS sequence"/>
</dbReference>
<organism evidence="1 2">
    <name type="scientific">Neophaeococcomyces mojaviensis</name>
    <dbReference type="NCBI Taxonomy" id="3383035"/>
    <lineage>
        <taxon>Eukaryota</taxon>
        <taxon>Fungi</taxon>
        <taxon>Dikarya</taxon>
        <taxon>Ascomycota</taxon>
        <taxon>Pezizomycotina</taxon>
        <taxon>Eurotiomycetes</taxon>
        <taxon>Chaetothyriomycetidae</taxon>
        <taxon>Chaetothyriales</taxon>
        <taxon>Chaetothyriales incertae sedis</taxon>
        <taxon>Neophaeococcomyces</taxon>
    </lineage>
</organism>
<name>A0ACC3A8Z3_9EURO</name>
<reference evidence="1" key="1">
    <citation type="submission" date="2022-10" db="EMBL/GenBank/DDBJ databases">
        <title>Culturing micro-colonial fungi from biological soil crusts in the Mojave desert and describing Neophaeococcomyces mojavensis, and introducing the new genera and species Taxawa tesnikishii.</title>
        <authorList>
            <person name="Kurbessoian T."/>
            <person name="Stajich J.E."/>
        </authorList>
    </citation>
    <scope>NUCLEOTIDE SEQUENCE</scope>
    <source>
        <strain evidence="1">JES_112</strain>
    </source>
</reference>
<accession>A0ACC3A8Z3</accession>
<evidence type="ECO:0000313" key="2">
    <source>
        <dbReference type="Proteomes" id="UP001172386"/>
    </source>
</evidence>